<feature type="domain" description="Carbohydrate-binding module family 96" evidence="5">
    <location>
        <begin position="55"/>
        <end position="165"/>
    </location>
</feature>
<sequence length="190" mass="20301">MQLTNLATLTAILALIPQSLALTRMTPATKDATITRTTVSCPSCPENNCSKCTLGNEPTLKANTGGLAYSRSLVGFELPVPATRVLKCTVQFPAFTKPLQAPVNVTISGAESSDWDENTVTAENAPEAGDVLDEVEVEAHQNLRALDITDACHGADIQRRLSVYLGTRFGTIEVWGKNSGNAAILTVQYH</sequence>
<keyword evidence="3 4" id="KW-0732">Signal</keyword>
<evidence type="ECO:0000313" key="6">
    <source>
        <dbReference type="EMBL" id="KAE8150344.1"/>
    </source>
</evidence>
<dbReference type="AlphaFoldDB" id="A0A5N6TVP8"/>
<dbReference type="OrthoDB" id="5555675at2759"/>
<organism evidence="6 7">
    <name type="scientific">Aspergillus avenaceus</name>
    <dbReference type="NCBI Taxonomy" id="36643"/>
    <lineage>
        <taxon>Eukaryota</taxon>
        <taxon>Fungi</taxon>
        <taxon>Dikarya</taxon>
        <taxon>Ascomycota</taxon>
        <taxon>Pezizomycotina</taxon>
        <taxon>Eurotiomycetes</taxon>
        <taxon>Eurotiomycetidae</taxon>
        <taxon>Eurotiales</taxon>
        <taxon>Aspergillaceae</taxon>
        <taxon>Aspergillus</taxon>
        <taxon>Aspergillus subgen. Circumdati</taxon>
    </lineage>
</organism>
<evidence type="ECO:0000256" key="3">
    <source>
        <dbReference type="ARBA" id="ARBA00022729"/>
    </source>
</evidence>
<dbReference type="Proteomes" id="UP000325780">
    <property type="component" value="Unassembled WGS sequence"/>
</dbReference>
<comment type="subcellular location">
    <subcellularLocation>
        <location evidence="1">Secreted</location>
    </subcellularLocation>
</comment>
<dbReference type="Pfam" id="PF24517">
    <property type="entry name" value="CBM96"/>
    <property type="match status" value="1"/>
</dbReference>
<feature type="signal peptide" evidence="4">
    <location>
        <begin position="1"/>
        <end position="21"/>
    </location>
</feature>
<keyword evidence="2" id="KW-0964">Secreted</keyword>
<evidence type="ECO:0000313" key="7">
    <source>
        <dbReference type="Proteomes" id="UP000325780"/>
    </source>
</evidence>
<dbReference type="InterPro" id="IPR055372">
    <property type="entry name" value="CBM96"/>
</dbReference>
<proteinExistence type="predicted"/>
<keyword evidence="7" id="KW-1185">Reference proteome</keyword>
<protein>
    <recommendedName>
        <fullName evidence="5">Carbohydrate-binding module family 96 domain-containing protein</fullName>
    </recommendedName>
</protein>
<gene>
    <name evidence="6" type="ORF">BDV25DRAFT_112747</name>
</gene>
<dbReference type="GO" id="GO:0005576">
    <property type="term" value="C:extracellular region"/>
    <property type="evidence" value="ECO:0007669"/>
    <property type="project" value="UniProtKB-SubCell"/>
</dbReference>
<accession>A0A5N6TVP8</accession>
<evidence type="ECO:0000256" key="1">
    <source>
        <dbReference type="ARBA" id="ARBA00004613"/>
    </source>
</evidence>
<feature type="chain" id="PRO_5024968213" description="Carbohydrate-binding module family 96 domain-containing protein" evidence="4">
    <location>
        <begin position="22"/>
        <end position="190"/>
    </location>
</feature>
<reference evidence="6 7" key="1">
    <citation type="submission" date="2019-04" db="EMBL/GenBank/DDBJ databases">
        <title>Friends and foes A comparative genomics study of 23 Aspergillus species from section Flavi.</title>
        <authorList>
            <consortium name="DOE Joint Genome Institute"/>
            <person name="Kjaerbolling I."/>
            <person name="Vesth T."/>
            <person name="Frisvad J.C."/>
            <person name="Nybo J.L."/>
            <person name="Theobald S."/>
            <person name="Kildgaard S."/>
            <person name="Isbrandt T."/>
            <person name="Kuo A."/>
            <person name="Sato A."/>
            <person name="Lyhne E.K."/>
            <person name="Kogle M.E."/>
            <person name="Wiebenga A."/>
            <person name="Kun R.S."/>
            <person name="Lubbers R.J."/>
            <person name="Makela M.R."/>
            <person name="Barry K."/>
            <person name="Chovatia M."/>
            <person name="Clum A."/>
            <person name="Daum C."/>
            <person name="Haridas S."/>
            <person name="He G."/>
            <person name="LaButti K."/>
            <person name="Lipzen A."/>
            <person name="Mondo S."/>
            <person name="Riley R."/>
            <person name="Salamov A."/>
            <person name="Simmons B.A."/>
            <person name="Magnuson J.K."/>
            <person name="Henrissat B."/>
            <person name="Mortensen U.H."/>
            <person name="Larsen T.O."/>
            <person name="Devries R.P."/>
            <person name="Grigoriev I.V."/>
            <person name="Machida M."/>
            <person name="Baker S.E."/>
            <person name="Andersen M.R."/>
        </authorList>
    </citation>
    <scope>NUCLEOTIDE SEQUENCE [LARGE SCALE GENOMIC DNA]</scope>
    <source>
        <strain evidence="6 7">IBT 18842</strain>
    </source>
</reference>
<name>A0A5N6TVP8_ASPAV</name>
<evidence type="ECO:0000259" key="5">
    <source>
        <dbReference type="Pfam" id="PF24517"/>
    </source>
</evidence>
<dbReference type="EMBL" id="ML742096">
    <property type="protein sequence ID" value="KAE8150344.1"/>
    <property type="molecule type" value="Genomic_DNA"/>
</dbReference>
<evidence type="ECO:0000256" key="4">
    <source>
        <dbReference type="SAM" id="SignalP"/>
    </source>
</evidence>
<evidence type="ECO:0000256" key="2">
    <source>
        <dbReference type="ARBA" id="ARBA00022525"/>
    </source>
</evidence>